<dbReference type="Proteomes" id="UP000028725">
    <property type="component" value="Unassembled WGS sequence"/>
</dbReference>
<dbReference type="GO" id="GO:0046872">
    <property type="term" value="F:metal ion binding"/>
    <property type="evidence" value="ECO:0007669"/>
    <property type="project" value="UniProtKB-KW"/>
</dbReference>
<dbReference type="Pfam" id="PF02310">
    <property type="entry name" value="B12-binding"/>
    <property type="match status" value="1"/>
</dbReference>
<dbReference type="PATRIC" id="fig|394096.3.peg.4324"/>
<evidence type="ECO:0000259" key="6">
    <source>
        <dbReference type="PROSITE" id="PS51332"/>
    </source>
</evidence>
<evidence type="ECO:0000256" key="1">
    <source>
        <dbReference type="ARBA" id="ARBA00001966"/>
    </source>
</evidence>
<dbReference type="InterPro" id="IPR006158">
    <property type="entry name" value="Cobalamin-bd"/>
</dbReference>
<keyword evidence="5" id="KW-0411">Iron-sulfur</keyword>
<evidence type="ECO:0000313" key="8">
    <source>
        <dbReference type="Proteomes" id="UP000028725"/>
    </source>
</evidence>
<proteinExistence type="predicted"/>
<dbReference type="SMART" id="SM00729">
    <property type="entry name" value="Elp3"/>
    <property type="match status" value="1"/>
</dbReference>
<keyword evidence="3" id="KW-0479">Metal-binding</keyword>
<evidence type="ECO:0000256" key="4">
    <source>
        <dbReference type="ARBA" id="ARBA00023004"/>
    </source>
</evidence>
<evidence type="ECO:0000256" key="5">
    <source>
        <dbReference type="ARBA" id="ARBA00023014"/>
    </source>
</evidence>
<dbReference type="SFLD" id="SFLDG01082">
    <property type="entry name" value="B12-binding_domain_containing"/>
    <property type="match status" value="1"/>
</dbReference>
<comment type="cofactor">
    <cofactor evidence="1">
        <name>[4Fe-4S] cluster</name>
        <dbReference type="ChEBI" id="CHEBI:49883"/>
    </cofactor>
</comment>
<dbReference type="SFLD" id="SFLDS00029">
    <property type="entry name" value="Radical_SAM"/>
    <property type="match status" value="1"/>
</dbReference>
<dbReference type="PROSITE" id="PS51332">
    <property type="entry name" value="B12_BINDING"/>
    <property type="match status" value="1"/>
</dbReference>
<gene>
    <name evidence="7" type="ORF">DB31_8283</name>
</gene>
<keyword evidence="4" id="KW-0408">Iron</keyword>
<comment type="caution">
    <text evidence="7">The sequence shown here is derived from an EMBL/GenBank/DDBJ whole genome shotgun (WGS) entry which is preliminary data.</text>
</comment>
<evidence type="ECO:0000313" key="7">
    <source>
        <dbReference type="EMBL" id="KFE67800.1"/>
    </source>
</evidence>
<dbReference type="GO" id="GO:0031419">
    <property type="term" value="F:cobalamin binding"/>
    <property type="evidence" value="ECO:0007669"/>
    <property type="project" value="InterPro"/>
</dbReference>
<feature type="domain" description="B12-binding" evidence="6">
    <location>
        <begin position="2"/>
        <end position="143"/>
    </location>
</feature>
<dbReference type="InterPro" id="IPR007197">
    <property type="entry name" value="rSAM"/>
</dbReference>
<dbReference type="PANTHER" id="PTHR43409">
    <property type="entry name" value="ANAEROBIC MAGNESIUM-PROTOPORPHYRIN IX MONOMETHYL ESTER CYCLASE-RELATED"/>
    <property type="match status" value="1"/>
</dbReference>
<organism evidence="7 8">
    <name type="scientific">Hyalangium minutum</name>
    <dbReference type="NCBI Taxonomy" id="394096"/>
    <lineage>
        <taxon>Bacteria</taxon>
        <taxon>Pseudomonadati</taxon>
        <taxon>Myxococcota</taxon>
        <taxon>Myxococcia</taxon>
        <taxon>Myxococcales</taxon>
        <taxon>Cystobacterineae</taxon>
        <taxon>Archangiaceae</taxon>
        <taxon>Hyalangium</taxon>
    </lineage>
</organism>
<accession>A0A085WJD7</accession>
<keyword evidence="8" id="KW-1185">Reference proteome</keyword>
<dbReference type="InterPro" id="IPR006638">
    <property type="entry name" value="Elp3/MiaA/NifB-like_rSAM"/>
</dbReference>
<dbReference type="STRING" id="394096.DB31_8283"/>
<sequence>MNGRRVLSPVLLLGAGTGEATCGILYLASYLRRGGIEAFVRLYDGDETEEEVARSLEALVARVRPKLVGISLKWFHHVHRALLVARTLRKIDPSIRVVVGGNTAAYWWRELHAFDSIDHIVLGDGERPLLALCQGDPSPPNCVTRDPDGSPRRLPLKYVQGATNSEDVYYSHFQDIFLSQQDLHAFSGWVAPGKGCGENCLYCGGARGNQKAAFGRAKPFLRSEESVRRDHQEIAPRTWQMRYDFSGSTAEFLQNTWAGVDLSRHCCTYFLWGVARIELIDALAQTFERVFMVLDIGCFSEQQRLEQMRRGLLKPCATDQELLELIDRCRRHKNLDVEISGIAGLPFASAATLKEELRLVEKVISLDCVVGYQRLEAQPGALVTEHPARFDMETEARTFTEFLEYFEQREPGDVSVPMLRFRDAALEEAVQRTSDHVDSLAWKHRAAKRKVQINGRTRLLNTAPSTLQFKLSDWLGPHKVPAKVAQETVTVVRSVDGTGLACAPSVSPRRFTDPTLDQGEEGQILLSALAAFERPTTVAQAVTQLGTKARLDPHSAREVIDHLVDGRFLQPT</sequence>
<dbReference type="InterPro" id="IPR051198">
    <property type="entry name" value="BchE-like"/>
</dbReference>
<dbReference type="GO" id="GO:0003824">
    <property type="term" value="F:catalytic activity"/>
    <property type="evidence" value="ECO:0007669"/>
    <property type="project" value="InterPro"/>
</dbReference>
<dbReference type="InterPro" id="IPR036724">
    <property type="entry name" value="Cobalamin-bd_sf"/>
</dbReference>
<protein>
    <submittedName>
        <fullName evidence="7">Amino acid adenylation domain protein</fullName>
    </submittedName>
</protein>
<keyword evidence="2" id="KW-0949">S-adenosyl-L-methionine</keyword>
<dbReference type="SUPFAM" id="SSF52242">
    <property type="entry name" value="Cobalamin (vitamin B12)-binding domain"/>
    <property type="match status" value="1"/>
</dbReference>
<reference evidence="7 8" key="1">
    <citation type="submission" date="2014-04" db="EMBL/GenBank/DDBJ databases">
        <title>Genome assembly of Hyalangium minutum DSM 14724.</title>
        <authorList>
            <person name="Sharma G."/>
            <person name="Subramanian S."/>
        </authorList>
    </citation>
    <scope>NUCLEOTIDE SEQUENCE [LARGE SCALE GENOMIC DNA]</scope>
    <source>
        <strain evidence="7 8">DSM 14724</strain>
    </source>
</reference>
<dbReference type="RefSeq" id="WP_044190734.1">
    <property type="nucleotide sequence ID" value="NZ_JMCB01000007.1"/>
</dbReference>
<dbReference type="OrthoDB" id="9762608at2"/>
<dbReference type="AlphaFoldDB" id="A0A085WJD7"/>
<dbReference type="PANTHER" id="PTHR43409:SF7">
    <property type="entry name" value="BLL1977 PROTEIN"/>
    <property type="match status" value="1"/>
</dbReference>
<evidence type="ECO:0000256" key="2">
    <source>
        <dbReference type="ARBA" id="ARBA00022691"/>
    </source>
</evidence>
<dbReference type="EMBL" id="JMCB01000007">
    <property type="protein sequence ID" value="KFE67800.1"/>
    <property type="molecule type" value="Genomic_DNA"/>
</dbReference>
<evidence type="ECO:0000256" key="3">
    <source>
        <dbReference type="ARBA" id="ARBA00022723"/>
    </source>
</evidence>
<dbReference type="Gene3D" id="3.40.50.280">
    <property type="entry name" value="Cobalamin-binding domain"/>
    <property type="match status" value="1"/>
</dbReference>
<name>A0A085WJD7_9BACT</name>
<dbReference type="GO" id="GO:0051536">
    <property type="term" value="F:iron-sulfur cluster binding"/>
    <property type="evidence" value="ECO:0007669"/>
    <property type="project" value="UniProtKB-KW"/>
</dbReference>